<dbReference type="SUPFAM" id="SSF50249">
    <property type="entry name" value="Nucleic acid-binding proteins"/>
    <property type="match status" value="1"/>
</dbReference>
<dbReference type="EMBL" id="JACGCM010000973">
    <property type="protein sequence ID" value="KAF6163533.1"/>
    <property type="molecule type" value="Genomic_DNA"/>
</dbReference>
<comment type="caution">
    <text evidence="7">The sequence shown here is derived from an EMBL/GenBank/DDBJ whole genome shotgun (WGS) entry which is preliminary data.</text>
</comment>
<dbReference type="Pfam" id="PF00270">
    <property type="entry name" value="DEAD"/>
    <property type="match status" value="1"/>
</dbReference>
<keyword evidence="4" id="KW-0238">DNA-binding</keyword>
<keyword evidence="1" id="KW-0227">DNA damage</keyword>
<dbReference type="Proteomes" id="UP000541444">
    <property type="component" value="Unassembled WGS sequence"/>
</dbReference>
<dbReference type="PANTHER" id="PTHR47964">
    <property type="entry name" value="ATP-DEPENDENT DNA HELICASE HOMOLOG RECG, CHLOROPLASTIC"/>
    <property type="match status" value="1"/>
</dbReference>
<feature type="domain" description="Helicase ATP-binding" evidence="6">
    <location>
        <begin position="539"/>
        <end position="767"/>
    </location>
</feature>
<dbReference type="InterPro" id="IPR014001">
    <property type="entry name" value="Helicase_ATP-bd"/>
</dbReference>
<reference evidence="7 8" key="1">
    <citation type="journal article" date="2020" name="IScience">
        <title>Genome Sequencing of the Endangered Kingdonia uniflora (Circaeasteraceae, Ranunculales) Reveals Potential Mechanisms of Evolutionary Specialization.</title>
        <authorList>
            <person name="Sun Y."/>
            <person name="Deng T."/>
            <person name="Zhang A."/>
            <person name="Moore M.J."/>
            <person name="Landis J.B."/>
            <person name="Lin N."/>
            <person name="Zhang H."/>
            <person name="Zhang X."/>
            <person name="Huang J."/>
            <person name="Zhang X."/>
            <person name="Sun H."/>
            <person name="Wang H."/>
        </authorList>
    </citation>
    <scope>NUCLEOTIDE SEQUENCE [LARGE SCALE GENOMIC DNA]</scope>
    <source>
        <strain evidence="7">TB1705</strain>
        <tissue evidence="7">Leaf</tissue>
    </source>
</reference>
<dbReference type="CDD" id="cd17992">
    <property type="entry name" value="DEXHc_RecG"/>
    <property type="match status" value="1"/>
</dbReference>
<dbReference type="Gene3D" id="3.40.50.300">
    <property type="entry name" value="P-loop containing nucleotide triphosphate hydrolases"/>
    <property type="match status" value="2"/>
</dbReference>
<evidence type="ECO:0000313" key="8">
    <source>
        <dbReference type="Proteomes" id="UP000541444"/>
    </source>
</evidence>
<dbReference type="GO" id="GO:0016787">
    <property type="term" value="F:hydrolase activity"/>
    <property type="evidence" value="ECO:0007669"/>
    <property type="project" value="UniProtKB-KW"/>
</dbReference>
<keyword evidence="3" id="KW-0347">Helicase</keyword>
<dbReference type="AlphaFoldDB" id="A0A7J7N8W0"/>
<dbReference type="InterPro" id="IPR012340">
    <property type="entry name" value="NA-bd_OB-fold"/>
</dbReference>
<evidence type="ECO:0000313" key="7">
    <source>
        <dbReference type="EMBL" id="KAF6163533.1"/>
    </source>
</evidence>
<dbReference type="InterPro" id="IPR027417">
    <property type="entry name" value="P-loop_NTPase"/>
</dbReference>
<dbReference type="PANTHER" id="PTHR47964:SF1">
    <property type="entry name" value="ATP-DEPENDENT DNA HELICASE HOMOLOG RECG, CHLOROPLASTIC"/>
    <property type="match status" value="1"/>
</dbReference>
<evidence type="ECO:0000259" key="6">
    <source>
        <dbReference type="PROSITE" id="PS51192"/>
    </source>
</evidence>
<dbReference type="InterPro" id="IPR011545">
    <property type="entry name" value="DEAD/DEAH_box_helicase_dom"/>
</dbReference>
<dbReference type="GO" id="GO:0005524">
    <property type="term" value="F:ATP binding"/>
    <property type="evidence" value="ECO:0007669"/>
    <property type="project" value="InterPro"/>
</dbReference>
<dbReference type="GO" id="GO:0006281">
    <property type="term" value="P:DNA repair"/>
    <property type="evidence" value="ECO:0007669"/>
    <property type="project" value="UniProtKB-KW"/>
</dbReference>
<evidence type="ECO:0000256" key="5">
    <source>
        <dbReference type="ARBA" id="ARBA00023204"/>
    </source>
</evidence>
<keyword evidence="3" id="KW-0547">Nucleotide-binding</keyword>
<dbReference type="SMART" id="SM00487">
    <property type="entry name" value="DEXDc"/>
    <property type="match status" value="1"/>
</dbReference>
<keyword evidence="5" id="KW-0234">DNA repair</keyword>
<keyword evidence="8" id="KW-1185">Reference proteome</keyword>
<keyword evidence="2" id="KW-0378">Hydrolase</keyword>
<keyword evidence="3" id="KW-0067">ATP-binding</keyword>
<protein>
    <recommendedName>
        <fullName evidence="6">Helicase ATP-binding domain-containing protein</fullName>
    </recommendedName>
</protein>
<evidence type="ECO:0000256" key="3">
    <source>
        <dbReference type="ARBA" id="ARBA00022806"/>
    </source>
</evidence>
<proteinExistence type="predicted"/>
<dbReference type="SUPFAM" id="SSF52540">
    <property type="entry name" value="P-loop containing nucleoside triphosphate hydrolases"/>
    <property type="match status" value="1"/>
</dbReference>
<evidence type="ECO:0000256" key="2">
    <source>
        <dbReference type="ARBA" id="ARBA00022801"/>
    </source>
</evidence>
<dbReference type="InterPro" id="IPR047112">
    <property type="entry name" value="RecG/Mfd"/>
</dbReference>
<accession>A0A7J7N8W0</accession>
<dbReference type="GO" id="GO:0003678">
    <property type="term" value="F:DNA helicase activity"/>
    <property type="evidence" value="ECO:0007669"/>
    <property type="project" value="TreeGrafter"/>
</dbReference>
<name>A0A7J7N8W0_9MAGN</name>
<sequence>MWCCRSEKATTSIIMISFHRFNKFLPFKGSRICCCKFNHNFAKKLLMEVSGYGTKSIIERSKLLNKVSILMGYTNIQDLLENEKALRESGDIDFSLWHKRFPSVMLGSSSPVILYDGTVCPPDGRDHLLAQNRHGYVPNSIDECLLELEKLSETWSSMNTSIDVESSSLEEESSSVVSSLHESLDLEIKEKSYPKVSTSISSSRILALESQNNTDANGLVLDKPLSCIVGLSSRHRSLLEKCGFHTLRKLLHHFPRTYADLKNANAEVEDGNYLISIGKIISSRGVRASSSFAFTEVVVGCEVNNDQNPELASVLDGTMEKKMIYLHLKKFFRGTRFTNPYFLRSIESKNREGDAVCVSGKVKAMSKKDHYEVKEYKIDVIEDEKDSDACGGGRPYPLYPSKGGLNSNLFSEIILRALQVLSVTIDPIPEDIREEFGLLSLRDAYMGIHHPKDLAEADLARKRLIFDEFFYIQLGRLFQMLEPFGTWIEKDGLLDKYRKHEQNAFLIEDCCSLTQELLKALPYSLTPSQLKAVLQIIWDLKRTIPMNRLLQGDVGCGKTVVAFLACMEVIGSGYQAAFMVPTELLAQQHYDYLLNLLENVDNTCKPSIALLTGSTPARQSKIIRQDLQTGDISLVIGTHSLISESVEFSALRIAIVDEQHRFGVIQRGKFNSKGQARARGDGVREYLERGKIGSLEEREEAWPSWHLAMMVEEDELCSSSLRMLTGSTNTPPKDEVYMAPHVLAMSATPIPRTLALALYGDVSLTQITTGAAHFASLRLKFKIVGTIRDVTSLEASTLQSIDNRNVHDI</sequence>
<gene>
    <name evidence="7" type="ORF">GIB67_002538</name>
</gene>
<dbReference type="GO" id="GO:0003677">
    <property type="term" value="F:DNA binding"/>
    <property type="evidence" value="ECO:0007669"/>
    <property type="project" value="UniProtKB-KW"/>
</dbReference>
<evidence type="ECO:0000256" key="1">
    <source>
        <dbReference type="ARBA" id="ARBA00022763"/>
    </source>
</evidence>
<dbReference type="OrthoDB" id="416741at2759"/>
<evidence type="ECO:0000256" key="4">
    <source>
        <dbReference type="ARBA" id="ARBA00023125"/>
    </source>
</evidence>
<organism evidence="7 8">
    <name type="scientific">Kingdonia uniflora</name>
    <dbReference type="NCBI Taxonomy" id="39325"/>
    <lineage>
        <taxon>Eukaryota</taxon>
        <taxon>Viridiplantae</taxon>
        <taxon>Streptophyta</taxon>
        <taxon>Embryophyta</taxon>
        <taxon>Tracheophyta</taxon>
        <taxon>Spermatophyta</taxon>
        <taxon>Magnoliopsida</taxon>
        <taxon>Ranunculales</taxon>
        <taxon>Circaeasteraceae</taxon>
        <taxon>Kingdonia</taxon>
    </lineage>
</organism>
<dbReference type="PROSITE" id="PS51192">
    <property type="entry name" value="HELICASE_ATP_BIND_1"/>
    <property type="match status" value="1"/>
</dbReference>